<dbReference type="Proteomes" id="UP000829291">
    <property type="component" value="Chromosome 6"/>
</dbReference>
<dbReference type="InterPro" id="IPR001763">
    <property type="entry name" value="Rhodanese-like_dom"/>
</dbReference>
<feature type="compositionally biased region" description="Basic and acidic residues" evidence="5">
    <location>
        <begin position="591"/>
        <end position="600"/>
    </location>
</feature>
<dbReference type="GO" id="GO:0004843">
    <property type="term" value="F:cysteine-type deubiquitinase activity"/>
    <property type="evidence" value="ECO:0007669"/>
    <property type="project" value="UniProtKB-EC"/>
</dbReference>
<dbReference type="RefSeq" id="XP_015521315.2">
    <property type="nucleotide sequence ID" value="XM_015665829.2"/>
</dbReference>
<feature type="domain" description="USP" evidence="7">
    <location>
        <begin position="707"/>
        <end position="1037"/>
    </location>
</feature>
<organism evidence="8 9">
    <name type="scientific">Neodiprion lecontei</name>
    <name type="common">Redheaded pine sawfly</name>
    <dbReference type="NCBI Taxonomy" id="441921"/>
    <lineage>
        <taxon>Eukaryota</taxon>
        <taxon>Metazoa</taxon>
        <taxon>Ecdysozoa</taxon>
        <taxon>Arthropoda</taxon>
        <taxon>Hexapoda</taxon>
        <taxon>Insecta</taxon>
        <taxon>Pterygota</taxon>
        <taxon>Neoptera</taxon>
        <taxon>Endopterygota</taxon>
        <taxon>Hymenoptera</taxon>
        <taxon>Tenthredinoidea</taxon>
        <taxon>Diprionidae</taxon>
        <taxon>Diprioninae</taxon>
        <taxon>Neodiprion</taxon>
    </lineage>
</organism>
<evidence type="ECO:0000256" key="1">
    <source>
        <dbReference type="ARBA" id="ARBA00000707"/>
    </source>
</evidence>
<evidence type="ECO:0000259" key="7">
    <source>
        <dbReference type="PROSITE" id="PS50235"/>
    </source>
</evidence>
<gene>
    <name evidence="9 10" type="primary">LOC107225380</name>
</gene>
<evidence type="ECO:0000256" key="2">
    <source>
        <dbReference type="ARBA" id="ARBA00009085"/>
    </source>
</evidence>
<name>A0A6J0C4D4_NEOLC</name>
<dbReference type="PROSITE" id="PS00972">
    <property type="entry name" value="USP_1"/>
    <property type="match status" value="1"/>
</dbReference>
<comment type="catalytic activity">
    <reaction evidence="1">
        <text>Thiol-dependent hydrolysis of ester, thioester, amide, peptide and isopeptide bonds formed by the C-terminal Gly of ubiquitin (a 76-residue protein attached to proteins as an intracellular targeting signal).</text>
        <dbReference type="EC" id="3.4.19.12"/>
    </reaction>
</comment>
<evidence type="ECO:0000256" key="5">
    <source>
        <dbReference type="SAM" id="MobiDB-lite"/>
    </source>
</evidence>
<dbReference type="GeneID" id="107225380"/>
<dbReference type="InterPro" id="IPR018200">
    <property type="entry name" value="USP_CS"/>
</dbReference>
<dbReference type="PANTHER" id="PTHR21646">
    <property type="entry name" value="UBIQUITIN CARBOXYL-TERMINAL HYDROLASE"/>
    <property type="match status" value="1"/>
</dbReference>
<reference evidence="9 10" key="1">
    <citation type="submission" date="2025-05" db="UniProtKB">
        <authorList>
            <consortium name="RefSeq"/>
        </authorList>
    </citation>
    <scope>IDENTIFICATION</scope>
    <source>
        <tissue evidence="9 10">Thorax and Abdomen</tissue>
    </source>
</reference>
<dbReference type="SUPFAM" id="SSF54001">
    <property type="entry name" value="Cysteine proteinases"/>
    <property type="match status" value="1"/>
</dbReference>
<dbReference type="OrthoDB" id="292964at2759"/>
<dbReference type="Pfam" id="PF00581">
    <property type="entry name" value="Rhodanese"/>
    <property type="match status" value="1"/>
</dbReference>
<dbReference type="Pfam" id="PF08969">
    <property type="entry name" value="USP8_dimer"/>
    <property type="match status" value="1"/>
</dbReference>
<dbReference type="PANTHER" id="PTHR21646:SF46">
    <property type="entry name" value="UBIQUITIN CARBOXYL-TERMINAL HYDROLASE"/>
    <property type="match status" value="1"/>
</dbReference>
<accession>A0A6J0C4D4</accession>
<dbReference type="InterPro" id="IPR001394">
    <property type="entry name" value="Peptidase_C19_UCH"/>
</dbReference>
<dbReference type="EC" id="3.4.19.12" evidence="3"/>
<evidence type="ECO:0000259" key="6">
    <source>
        <dbReference type="PROSITE" id="PS50206"/>
    </source>
</evidence>
<evidence type="ECO:0000256" key="4">
    <source>
        <dbReference type="SAM" id="Coils"/>
    </source>
</evidence>
<proteinExistence type="inferred from homology"/>
<dbReference type="RefSeq" id="XP_015521316.2">
    <property type="nucleotide sequence ID" value="XM_015665830.2"/>
</dbReference>
<dbReference type="AlphaFoldDB" id="A0A6J0C4D4"/>
<dbReference type="InterPro" id="IPR038765">
    <property type="entry name" value="Papain-like_cys_pep_sf"/>
</dbReference>
<protein>
    <recommendedName>
        <fullName evidence="3">ubiquitinyl hydrolase 1</fullName>
        <ecNumber evidence="3">3.4.19.12</ecNumber>
    </recommendedName>
</protein>
<evidence type="ECO:0000313" key="10">
    <source>
        <dbReference type="RefSeq" id="XP_015521316.2"/>
    </source>
</evidence>
<dbReference type="SUPFAM" id="SSF52821">
    <property type="entry name" value="Rhodanese/Cell cycle control phosphatase"/>
    <property type="match status" value="1"/>
</dbReference>
<dbReference type="InterPro" id="IPR028889">
    <property type="entry name" value="USP"/>
</dbReference>
<dbReference type="Gene3D" id="3.40.250.10">
    <property type="entry name" value="Rhodanese-like domain"/>
    <property type="match status" value="1"/>
</dbReference>
<dbReference type="InterPro" id="IPR015063">
    <property type="entry name" value="USP8_dimer"/>
</dbReference>
<comment type="similarity">
    <text evidence="2">Belongs to the peptidase C19 family.</text>
</comment>
<dbReference type="SUPFAM" id="SSF140856">
    <property type="entry name" value="USP8 N-terminal domain-like"/>
    <property type="match status" value="1"/>
</dbReference>
<dbReference type="PROSITE" id="PS00973">
    <property type="entry name" value="USP_2"/>
    <property type="match status" value="1"/>
</dbReference>
<dbReference type="Pfam" id="PF00443">
    <property type="entry name" value="UCH"/>
    <property type="match status" value="1"/>
</dbReference>
<keyword evidence="9 10" id="KW-0378">Hydrolase</keyword>
<feature type="coiled-coil region" evidence="4">
    <location>
        <begin position="98"/>
        <end position="134"/>
    </location>
</feature>
<dbReference type="GO" id="GO:0016579">
    <property type="term" value="P:protein deubiquitination"/>
    <property type="evidence" value="ECO:0007669"/>
    <property type="project" value="InterPro"/>
</dbReference>
<dbReference type="Gene3D" id="1.20.58.80">
    <property type="entry name" value="Phosphotransferase system, lactose/cellobiose-type IIA subunit"/>
    <property type="match status" value="1"/>
</dbReference>
<dbReference type="InterPro" id="IPR050185">
    <property type="entry name" value="Ub_carboxyl-term_hydrolase"/>
</dbReference>
<keyword evidence="4" id="KW-0175">Coiled coil</keyword>
<dbReference type="InterPro" id="IPR036873">
    <property type="entry name" value="Rhodanese-like_dom_sf"/>
</dbReference>
<dbReference type="Gene3D" id="3.90.70.10">
    <property type="entry name" value="Cysteine proteinases"/>
    <property type="match status" value="1"/>
</dbReference>
<evidence type="ECO:0000313" key="8">
    <source>
        <dbReference type="Proteomes" id="UP000829291"/>
    </source>
</evidence>
<sequence length="1087" mass="124655">MPSTVPTCPLHCATCFEDLTSQAEVKFEKKNPKMVCKSLGKLLDEGKKHRLTGDDEMAYIVYMRWIHCIRWLQKTPDFTENKDFLKPYVSGSKVKEILSLLEEIADRLKNRYKVKRLEENTKQILNTVEKVIIESDHMNDDDLLNEVGDIELNLPDTPTDDPDTKLTETSITCMEMFQEMQKLVDRIIIIDIRPRGDFQNSHIRSDQCINIPTDLIKTGILATDLFKRLNGDERTCRVIRHRAREYCDLIVLLDWQSTKASLQSTNQLNVLRNILLDWDPGVAYKRIVVLHGGYKEWLTCFPTFTTNPGVMPPDIEDDSMAGILEEVEYPEWNQSDEDQPMSEIKVKQIPARSLKPMLNEKKDSQIIYSNTLDNRNSDRVNTLYSNKKNSKYSATLTGTLKIQADPIDDQPKAIILPKKIAEISHPSGLRVSQNDEVQSIIIESAESNVKKPTVDRSSKPNIEKTYDLDSEKVLNLLRFKRDTVNTQLKLAKKKLLLESQLVRRDNDDVSTQLETETSKETLTINEAMIEKMKQISIIKEALDRCKRDGIKVNPKHHDEEVRLELDIGVAEQEAQYLAIEQRVLVSERDKKLEENEEMKRKNMSTPPTAIEKDTKKTPLKQDGQIRNSALKRSYSSPNLVKLETRNESATRGLDCKTPQVDRTSKPLVQHEHKNNIMNNTFINTQPLRRDREQRMNPVFGNMHPGITGLKNLGNSCYMNSIIQCLSNTTSLARYFIHGLYTDDLNTKNKKTQGQVVEEVAQVIKALWCGHYRSISPRDLKVAIGQYKMQFESYEQQDSHEFLTFLLDWMHNDLKTKAKPEVDRLISNADKEWDKALDGQTSIISQLFFGQLRSTISCATCGNSSTTYESFNSLTLSLPDTNRCTLDDCIRKYVSGQRVSGWRCPSCKTARDATKKFDFVKLAPIIVIHLNRFGETGGWIQKINTAVDFPLVSLDLRSYVAYDSGSNINTPNSYQQTYNLYAVSNHYGTMDGGHYTAYCNSASQNKWYKYDDHTVREVPPSEVKSQTASAYLLFYTSVRNSPYIGLAKLIIHRSMYNNLQKNKNCGHWVFNGTEKKCPQSQYERVILP</sequence>
<dbReference type="PROSITE" id="PS50235">
    <property type="entry name" value="USP_3"/>
    <property type="match status" value="1"/>
</dbReference>
<evidence type="ECO:0000256" key="3">
    <source>
        <dbReference type="ARBA" id="ARBA00012759"/>
    </source>
</evidence>
<feature type="region of interest" description="Disordered" evidence="5">
    <location>
        <begin position="591"/>
        <end position="633"/>
    </location>
</feature>
<dbReference type="PROSITE" id="PS50206">
    <property type="entry name" value="RHODANESE_3"/>
    <property type="match status" value="1"/>
</dbReference>
<feature type="domain" description="Rhodanese" evidence="6">
    <location>
        <begin position="183"/>
        <end position="306"/>
    </location>
</feature>
<keyword evidence="8" id="KW-1185">Reference proteome</keyword>
<evidence type="ECO:0000313" key="9">
    <source>
        <dbReference type="RefSeq" id="XP_015521315.2"/>
    </source>
</evidence>
<dbReference type="KEGG" id="nlo:107225380"/>
<feature type="region of interest" description="Disordered" evidence="5">
    <location>
        <begin position="645"/>
        <end position="664"/>
    </location>
</feature>
<dbReference type="CDD" id="cd02674">
    <property type="entry name" value="Peptidase_C19R"/>
    <property type="match status" value="1"/>
</dbReference>